<accession>A0A7K9I1G2</accession>
<dbReference type="EMBL" id="VWZO01017576">
    <property type="protein sequence ID" value="NXH19947.1"/>
    <property type="molecule type" value="Genomic_DNA"/>
</dbReference>
<dbReference type="InterPro" id="IPR040090">
    <property type="entry name" value="TXNDC16"/>
</dbReference>
<evidence type="ECO:0000259" key="6">
    <source>
        <dbReference type="Pfam" id="PF24510"/>
    </source>
</evidence>
<dbReference type="Pfam" id="PF24508">
    <property type="entry name" value="TXNDC16_N"/>
    <property type="match status" value="1"/>
</dbReference>
<feature type="domain" description="TXNDC16 N-terminal" evidence="4">
    <location>
        <begin position="30"/>
        <end position="133"/>
    </location>
</feature>
<feature type="non-terminal residue" evidence="7">
    <location>
        <position position="827"/>
    </location>
</feature>
<dbReference type="Pfam" id="PF00085">
    <property type="entry name" value="Thioredoxin"/>
    <property type="match status" value="1"/>
</dbReference>
<dbReference type="InterPro" id="IPR057639">
    <property type="entry name" value="TXNDC16_N"/>
</dbReference>
<feature type="region of interest" description="Disordered" evidence="1">
    <location>
        <begin position="771"/>
        <end position="827"/>
    </location>
</feature>
<dbReference type="Proteomes" id="UP000534107">
    <property type="component" value="Unassembled WGS sequence"/>
</dbReference>
<dbReference type="PANTHER" id="PTHR22699">
    <property type="entry name" value="THIOREDOXIN DOMAIN-CONTAINING PROTEIN 16"/>
    <property type="match status" value="1"/>
</dbReference>
<evidence type="ECO:0000259" key="3">
    <source>
        <dbReference type="Pfam" id="PF00085"/>
    </source>
</evidence>
<dbReference type="InterPro" id="IPR057642">
    <property type="entry name" value="TXNDC16_2nd"/>
</dbReference>
<dbReference type="AlphaFoldDB" id="A0A7K9I1G2"/>
<evidence type="ECO:0000256" key="1">
    <source>
        <dbReference type="SAM" id="MobiDB-lite"/>
    </source>
</evidence>
<feature type="chain" id="PRO_5029580317" evidence="2">
    <location>
        <begin position="29"/>
        <end position="827"/>
    </location>
</feature>
<dbReference type="Pfam" id="PF24510">
    <property type="entry name" value="TXNDC16_3rd"/>
    <property type="match status" value="1"/>
</dbReference>
<keyword evidence="2" id="KW-0732">Signal</keyword>
<comment type="caution">
    <text evidence="7">The sequence shown here is derived from an EMBL/GenBank/DDBJ whole genome shotgun (WGS) entry which is preliminary data.</text>
</comment>
<feature type="domain" description="Thioredoxin" evidence="3">
    <location>
        <begin position="401"/>
        <end position="501"/>
    </location>
</feature>
<feature type="region of interest" description="Disordered" evidence="1">
    <location>
        <begin position="355"/>
        <end position="382"/>
    </location>
</feature>
<protein>
    <submittedName>
        <fullName evidence="7">TXD16 protein</fullName>
    </submittedName>
</protein>
<evidence type="ECO:0000259" key="5">
    <source>
        <dbReference type="Pfam" id="PF24509"/>
    </source>
</evidence>
<dbReference type="OrthoDB" id="427280at2759"/>
<dbReference type="Pfam" id="PF13848">
    <property type="entry name" value="Thioredoxin_6"/>
    <property type="match status" value="1"/>
</dbReference>
<dbReference type="InterPro" id="IPR057645">
    <property type="entry name" value="TXNDC16_3rd"/>
</dbReference>
<dbReference type="InterPro" id="IPR036249">
    <property type="entry name" value="Thioredoxin-like_sf"/>
</dbReference>
<proteinExistence type="predicted"/>
<organism evidence="7 8">
    <name type="scientific">Bucco capensis</name>
    <name type="common">collared puffbird</name>
    <dbReference type="NCBI Taxonomy" id="135168"/>
    <lineage>
        <taxon>Eukaryota</taxon>
        <taxon>Metazoa</taxon>
        <taxon>Chordata</taxon>
        <taxon>Craniata</taxon>
        <taxon>Vertebrata</taxon>
        <taxon>Euteleostomi</taxon>
        <taxon>Archelosauria</taxon>
        <taxon>Archosauria</taxon>
        <taxon>Dinosauria</taxon>
        <taxon>Saurischia</taxon>
        <taxon>Theropoda</taxon>
        <taxon>Coelurosauria</taxon>
        <taxon>Aves</taxon>
        <taxon>Neognathae</taxon>
        <taxon>Neoaves</taxon>
        <taxon>Telluraves</taxon>
        <taxon>Coraciimorphae</taxon>
        <taxon>Piciformes</taxon>
        <taxon>Bucconidae</taxon>
        <taxon>Bucco</taxon>
    </lineage>
</organism>
<reference evidence="7 8" key="1">
    <citation type="submission" date="2019-09" db="EMBL/GenBank/DDBJ databases">
        <title>Bird 10,000 Genomes (B10K) Project - Family phase.</title>
        <authorList>
            <person name="Zhang G."/>
        </authorList>
    </citation>
    <scope>NUCLEOTIDE SEQUENCE [LARGE SCALE GENOMIC DNA]</scope>
    <source>
        <strain evidence="7">B10K-DU-001-16</strain>
        <tissue evidence="7">Muscle</tissue>
    </source>
</reference>
<feature type="compositionally biased region" description="Polar residues" evidence="1">
    <location>
        <begin position="771"/>
        <end position="780"/>
    </location>
</feature>
<feature type="non-terminal residue" evidence="7">
    <location>
        <position position="1"/>
    </location>
</feature>
<dbReference type="InterPro" id="IPR013766">
    <property type="entry name" value="Thioredoxin_domain"/>
</dbReference>
<dbReference type="Pfam" id="PF24509">
    <property type="entry name" value="TXNDC16_2nd"/>
    <property type="match status" value="1"/>
</dbReference>
<feature type="domain" description="TXNDC16 second thioredoxin-like" evidence="5">
    <location>
        <begin position="134"/>
        <end position="254"/>
    </location>
</feature>
<keyword evidence="8" id="KW-1185">Reference proteome</keyword>
<evidence type="ECO:0000313" key="7">
    <source>
        <dbReference type="EMBL" id="NXH19947.1"/>
    </source>
</evidence>
<evidence type="ECO:0000256" key="2">
    <source>
        <dbReference type="SAM" id="SignalP"/>
    </source>
</evidence>
<name>A0A7K9I1G2_9PICI</name>
<dbReference type="SUPFAM" id="SSF52833">
    <property type="entry name" value="Thioredoxin-like"/>
    <property type="match status" value="2"/>
</dbReference>
<feature type="compositionally biased region" description="Acidic residues" evidence="1">
    <location>
        <begin position="359"/>
        <end position="372"/>
    </location>
</feature>
<dbReference type="Gene3D" id="3.40.30.10">
    <property type="entry name" value="Glutaredoxin"/>
    <property type="match status" value="1"/>
</dbReference>
<feature type="domain" description="TXNDC16 third thioredoxin-like" evidence="6">
    <location>
        <begin position="255"/>
        <end position="346"/>
    </location>
</feature>
<feature type="compositionally biased region" description="Basic and acidic residues" evidence="1">
    <location>
        <begin position="815"/>
        <end position="827"/>
    </location>
</feature>
<dbReference type="PANTHER" id="PTHR22699:SF1">
    <property type="entry name" value="THIOREDOXIN DOMAIN-CONTAINING PROTEIN 16"/>
    <property type="match status" value="1"/>
</dbReference>
<feature type="signal peptide" evidence="2">
    <location>
        <begin position="1"/>
        <end position="28"/>
    </location>
</feature>
<sequence length="827" mass="92374">MAVPTDRWISSFSFLLFCVSSIPAPASTKLLQELSPQEYFSSLQAGRASLAYFSHTVSPGAQPFLEQIENSAAALQDYGISVVKVNCPKEDVSRYCGKENALRKAYLFRGNMMIREFPTDALFDVNSIVANILFALLFNEVKYVETLADLQKIENALKGKSNMVFAYVPATGTAEHRAVMEAAFVYGTVHQFVLTTEATLLKDTGSDDVSSAMLLFCHCQQHALELAQPCRRTALEQELTLLNIHRHLKLMEAPLVTEVAEDPEKVSTVHLQLGLPLVFILSQKETYEADKRTAEFVAWQLLGKAGVALLSRDLVAKNILLQSNVALKTPEEGVPIKYLVLEDTDEVITLVEKKKQVDQMEEEEEEEEEEQQENNNQDLQDDQVVEAVARDKKRELLLEQIHVLTEDTFYSVLLEPAQAVILFYASWEAVSLAVLRSYTEVAEHLKGTEGVLLSLLNCWDWPGVCTKENITQFPTLKVYKKGEQAVVYKGMWEAEELTSFILLSQVSCPLKLATIEEAEGYLRGEFPSKLSSYPHPLLLGVFSTAMSEAREAFEEAGNILRGHVTLGMYFGADALALCHSYTVSPPALLLARSRGQSVEGITLSKLSTQDMVQMIRNELLDIFPEITVQKLPHYLQLSKPFLILFRDGDIAQKEREELLKLAERGAQQAFVACWLNLRKTPVGYGILKSYFATIPSLPVLLWVDLHAGGQVFKFPPEQSITARNIFSWLERLKGGLEIPSSTLGEEDWKPPLPAYDFLQMMEMAELPLHTSHGNTAAQQPPESPRGDATGIQEESKAEKVGSTGRDLRGTAPRLTAREKQAKRHSEL</sequence>
<dbReference type="CDD" id="cd02961">
    <property type="entry name" value="PDI_a_family"/>
    <property type="match status" value="1"/>
</dbReference>
<evidence type="ECO:0000313" key="8">
    <source>
        <dbReference type="Proteomes" id="UP000534107"/>
    </source>
</evidence>
<evidence type="ECO:0000259" key="4">
    <source>
        <dbReference type="Pfam" id="PF24508"/>
    </source>
</evidence>
<gene>
    <name evidence="7" type="primary">Txndc16</name>
    <name evidence="7" type="ORF">BUCCAP_R12918</name>
</gene>